<dbReference type="Gene3D" id="3.40.50.2000">
    <property type="entry name" value="Glycogen Phosphorylase B"/>
    <property type="match status" value="2"/>
</dbReference>
<dbReference type="AlphaFoldDB" id="A0A437GY57"/>
<organism evidence="2 3">
    <name type="scientific">Croceicoccus ponticola</name>
    <dbReference type="NCBI Taxonomy" id="2217664"/>
    <lineage>
        <taxon>Bacteria</taxon>
        <taxon>Pseudomonadati</taxon>
        <taxon>Pseudomonadota</taxon>
        <taxon>Alphaproteobacteria</taxon>
        <taxon>Sphingomonadales</taxon>
        <taxon>Erythrobacteraceae</taxon>
        <taxon>Croceicoccus</taxon>
    </lineage>
</organism>
<protein>
    <submittedName>
        <fullName evidence="2">Glycosyltransferase</fullName>
    </submittedName>
</protein>
<accession>A0A437GY57</accession>
<comment type="caution">
    <text evidence="2">The sequence shown here is derived from an EMBL/GenBank/DDBJ whole genome shotgun (WGS) entry which is preliminary data.</text>
</comment>
<proteinExistence type="predicted"/>
<dbReference type="Pfam" id="PF00534">
    <property type="entry name" value="Glycos_transf_1"/>
    <property type="match status" value="1"/>
</dbReference>
<keyword evidence="3" id="KW-1185">Reference proteome</keyword>
<evidence type="ECO:0000313" key="2">
    <source>
        <dbReference type="EMBL" id="RVQ67621.1"/>
    </source>
</evidence>
<dbReference type="PANTHER" id="PTHR12526">
    <property type="entry name" value="GLYCOSYLTRANSFERASE"/>
    <property type="match status" value="1"/>
</dbReference>
<name>A0A437GY57_9SPHN</name>
<dbReference type="OrthoDB" id="9790710at2"/>
<dbReference type="EMBL" id="RXOL01000002">
    <property type="protein sequence ID" value="RVQ67621.1"/>
    <property type="molecule type" value="Genomic_DNA"/>
</dbReference>
<gene>
    <name evidence="2" type="ORF">EKN06_06660</name>
</gene>
<evidence type="ECO:0000259" key="1">
    <source>
        <dbReference type="Pfam" id="PF00534"/>
    </source>
</evidence>
<dbReference type="GO" id="GO:0016757">
    <property type="term" value="F:glycosyltransferase activity"/>
    <property type="evidence" value="ECO:0007669"/>
    <property type="project" value="InterPro"/>
</dbReference>
<dbReference type="SUPFAM" id="SSF53756">
    <property type="entry name" value="UDP-Glycosyltransferase/glycogen phosphorylase"/>
    <property type="match status" value="1"/>
</dbReference>
<dbReference type="PANTHER" id="PTHR12526:SF630">
    <property type="entry name" value="GLYCOSYLTRANSFERASE"/>
    <property type="match status" value="1"/>
</dbReference>
<dbReference type="InterPro" id="IPR001296">
    <property type="entry name" value="Glyco_trans_1"/>
</dbReference>
<dbReference type="RefSeq" id="WP_127612129.1">
    <property type="nucleotide sequence ID" value="NZ_RXOL01000002.1"/>
</dbReference>
<dbReference type="CDD" id="cd03811">
    <property type="entry name" value="GT4_GT28_WabH-like"/>
    <property type="match status" value="1"/>
</dbReference>
<sequence>MFEQQITAAQGMPDAAPCWPDFESIFAAAAHLEAIEDDETFEVQWRSCLASFADDDIVWQELPRRLSRRQQFDEAVEAINARDFGHETNRARQLLKADLLHAARAHAQSNAIFDRLVTRFPEDQDLRLTYAKRLLLDGMLVKARRVVEPVEDSFPWDTQAREFSEHTKALVSILVAREGRPLSEDEDARILAMKHAILRFRDRQVRPNLARGLGKVALITGSLGPGGAERQISRLAIELEKARRSGRTVGGVEISEEVELVVRSHGPERRNDFFLPDVLANDVTIHELNNFKPMSARKIGVTDPELATLLSYLPPAANYGVKRLTPYLQEKHVDVVSAWQDGACLFAGIGALIAGVPQIQLVMRGLPPSVRRHLYRPEYDVFYKAMAQIPGVHFLSNSKAAADVYCDWLDLPRERFQIFYNGVEPMAADGNEEAQRMWEEFEARTEGARHTIGGVFRFETDKQPNVWIRAAARYYKQHPDARFIAVGGGRLFESGKKLAETLGVAHRILFTDRSSTVGFWMTKMDVLQLFSRYEGLPNVLIEAQYMGLRVVSTPAGGASECIISGKTGYVLSCNEKPDVKEIVRYTNELLEMPGQQELFAEGGEGRTFLDTNFSVPKMLGDFANIAVDRSIPALDDGEMLRGSAAA</sequence>
<dbReference type="Proteomes" id="UP000283003">
    <property type="component" value="Unassembled WGS sequence"/>
</dbReference>
<evidence type="ECO:0000313" key="3">
    <source>
        <dbReference type="Proteomes" id="UP000283003"/>
    </source>
</evidence>
<feature type="domain" description="Glycosyl transferase family 1" evidence="1">
    <location>
        <begin position="452"/>
        <end position="603"/>
    </location>
</feature>
<reference evidence="2 3" key="1">
    <citation type="submission" date="2018-12" db="EMBL/GenBank/DDBJ databases">
        <title>Croceicoccus ponticola sp. nov., a lipolytic bacterium isolated from seawater.</title>
        <authorList>
            <person name="Yoon J.-H."/>
        </authorList>
    </citation>
    <scope>NUCLEOTIDE SEQUENCE [LARGE SCALE GENOMIC DNA]</scope>
    <source>
        <strain evidence="2 3">GM-16</strain>
    </source>
</reference>
<keyword evidence="2" id="KW-0808">Transferase</keyword>